<accession>A0A139PGX2</accession>
<name>A0A139PGX2_STROR</name>
<proteinExistence type="predicted"/>
<comment type="caution">
    <text evidence="1">The sequence shown here is derived from an EMBL/GenBank/DDBJ whole genome shotgun (WGS) entry which is preliminary data.</text>
</comment>
<dbReference type="AlphaFoldDB" id="A0A139PGX2"/>
<protein>
    <submittedName>
        <fullName evidence="1">Uncharacterized protein</fullName>
    </submittedName>
</protein>
<organism evidence="1 2">
    <name type="scientific">Streptococcus oralis</name>
    <dbReference type="NCBI Taxonomy" id="1303"/>
    <lineage>
        <taxon>Bacteria</taxon>
        <taxon>Bacillati</taxon>
        <taxon>Bacillota</taxon>
        <taxon>Bacilli</taxon>
        <taxon>Lactobacillales</taxon>
        <taxon>Streptococcaceae</taxon>
        <taxon>Streptococcus</taxon>
    </lineage>
</organism>
<dbReference type="EMBL" id="LQOB01000007">
    <property type="protein sequence ID" value="KXT88474.1"/>
    <property type="molecule type" value="Genomic_DNA"/>
</dbReference>
<reference evidence="1 2" key="1">
    <citation type="submission" date="2016-01" db="EMBL/GenBank/DDBJ databases">
        <title>Highly variable Streptococcus oralis are common among viridans streptococci isolated from primates.</title>
        <authorList>
            <person name="Denapaite D."/>
            <person name="Rieger M."/>
            <person name="Koendgen S."/>
            <person name="Brueckner R."/>
            <person name="Ochigava I."/>
            <person name="Kappeler P."/>
            <person name="Maetz-Rensing K."/>
            <person name="Leendertz F."/>
            <person name="Hakenbeck R."/>
        </authorList>
    </citation>
    <scope>NUCLEOTIDE SEQUENCE [LARGE SCALE GENOMIC DNA]</scope>
    <source>
        <strain evidence="1 2">DD16</strain>
    </source>
</reference>
<gene>
    <name evidence="1" type="ORF">SORDD16_00028</name>
</gene>
<dbReference type="Proteomes" id="UP000072653">
    <property type="component" value="Unassembled WGS sequence"/>
</dbReference>
<evidence type="ECO:0000313" key="1">
    <source>
        <dbReference type="EMBL" id="KXT88474.1"/>
    </source>
</evidence>
<sequence>MIHGFLLAWIVYTLPLGQSQEFLNSFLKNEAQEKPAGGLPASLVLWMANN</sequence>
<evidence type="ECO:0000313" key="2">
    <source>
        <dbReference type="Proteomes" id="UP000072653"/>
    </source>
</evidence>